<dbReference type="Proteomes" id="UP001215598">
    <property type="component" value="Unassembled WGS sequence"/>
</dbReference>
<dbReference type="InterPro" id="IPR007889">
    <property type="entry name" value="HTH_Psq"/>
</dbReference>
<dbReference type="Gene3D" id="1.10.10.60">
    <property type="entry name" value="Homeodomain-like"/>
    <property type="match status" value="1"/>
</dbReference>
<dbReference type="InterPro" id="IPR009057">
    <property type="entry name" value="Homeodomain-like_sf"/>
</dbReference>
<feature type="domain" description="HTH psq-type" evidence="1">
    <location>
        <begin position="8"/>
        <end position="40"/>
    </location>
</feature>
<accession>A0AAD7JJP9</accession>
<proteinExistence type="predicted"/>
<evidence type="ECO:0000313" key="2">
    <source>
        <dbReference type="EMBL" id="KAJ7766241.1"/>
    </source>
</evidence>
<dbReference type="EMBL" id="JARKIB010000024">
    <property type="protein sequence ID" value="KAJ7766241.1"/>
    <property type="molecule type" value="Genomic_DNA"/>
</dbReference>
<protein>
    <recommendedName>
        <fullName evidence="1">HTH psq-type domain-containing protein</fullName>
    </recommendedName>
</protein>
<feature type="non-terminal residue" evidence="2">
    <location>
        <position position="69"/>
    </location>
</feature>
<dbReference type="SUPFAM" id="SSF46689">
    <property type="entry name" value="Homeodomain-like"/>
    <property type="match status" value="1"/>
</dbReference>
<name>A0AAD7JJP9_9AGAR</name>
<dbReference type="AlphaFoldDB" id="A0AAD7JJP9"/>
<comment type="caution">
    <text evidence="2">The sequence shown here is derived from an EMBL/GenBank/DDBJ whole genome shotgun (WGS) entry which is preliminary data.</text>
</comment>
<reference evidence="2" key="1">
    <citation type="submission" date="2023-03" db="EMBL/GenBank/DDBJ databases">
        <title>Massive genome expansion in bonnet fungi (Mycena s.s.) driven by repeated elements and novel gene families across ecological guilds.</title>
        <authorList>
            <consortium name="Lawrence Berkeley National Laboratory"/>
            <person name="Harder C.B."/>
            <person name="Miyauchi S."/>
            <person name="Viragh M."/>
            <person name="Kuo A."/>
            <person name="Thoen E."/>
            <person name="Andreopoulos B."/>
            <person name="Lu D."/>
            <person name="Skrede I."/>
            <person name="Drula E."/>
            <person name="Henrissat B."/>
            <person name="Morin E."/>
            <person name="Kohler A."/>
            <person name="Barry K."/>
            <person name="LaButti K."/>
            <person name="Morin E."/>
            <person name="Salamov A."/>
            <person name="Lipzen A."/>
            <person name="Mereny Z."/>
            <person name="Hegedus B."/>
            <person name="Baldrian P."/>
            <person name="Stursova M."/>
            <person name="Weitz H."/>
            <person name="Taylor A."/>
            <person name="Grigoriev I.V."/>
            <person name="Nagy L.G."/>
            <person name="Martin F."/>
            <person name="Kauserud H."/>
        </authorList>
    </citation>
    <scope>NUCLEOTIDE SEQUENCE</scope>
    <source>
        <strain evidence="2">CBHHK182m</strain>
    </source>
</reference>
<evidence type="ECO:0000313" key="3">
    <source>
        <dbReference type="Proteomes" id="UP001215598"/>
    </source>
</evidence>
<feature type="non-terminal residue" evidence="2">
    <location>
        <position position="1"/>
    </location>
</feature>
<evidence type="ECO:0000259" key="1">
    <source>
        <dbReference type="Pfam" id="PF05225"/>
    </source>
</evidence>
<organism evidence="2 3">
    <name type="scientific">Mycena metata</name>
    <dbReference type="NCBI Taxonomy" id="1033252"/>
    <lineage>
        <taxon>Eukaryota</taxon>
        <taxon>Fungi</taxon>
        <taxon>Dikarya</taxon>
        <taxon>Basidiomycota</taxon>
        <taxon>Agaricomycotina</taxon>
        <taxon>Agaricomycetes</taxon>
        <taxon>Agaricomycetidae</taxon>
        <taxon>Agaricales</taxon>
        <taxon>Marasmiineae</taxon>
        <taxon>Mycenaceae</taxon>
        <taxon>Mycena</taxon>
    </lineage>
</organism>
<sequence>IELRYQWAINAVQGRRALSSRKAAVLYRVARSTLDTRLKGVKSRREAHEHQHVLSTAQEGVLVEWVKVL</sequence>
<dbReference type="GO" id="GO:0003677">
    <property type="term" value="F:DNA binding"/>
    <property type="evidence" value="ECO:0007669"/>
    <property type="project" value="InterPro"/>
</dbReference>
<keyword evidence="3" id="KW-1185">Reference proteome</keyword>
<gene>
    <name evidence="2" type="ORF">B0H16DRAFT_1212189</name>
</gene>
<dbReference type="Pfam" id="PF05225">
    <property type="entry name" value="HTH_psq"/>
    <property type="match status" value="1"/>
</dbReference>